<evidence type="ECO:0000313" key="3">
    <source>
        <dbReference type="Proteomes" id="UP000183002"/>
    </source>
</evidence>
<proteinExistence type="predicted"/>
<dbReference type="Proteomes" id="UP000183002">
    <property type="component" value="Unassembled WGS sequence"/>
</dbReference>
<organism evidence="2 3">
    <name type="scientific">Pseudorhodobacter antarcticus</name>
    <dbReference type="NCBI Taxonomy" id="1077947"/>
    <lineage>
        <taxon>Bacteria</taxon>
        <taxon>Pseudomonadati</taxon>
        <taxon>Pseudomonadota</taxon>
        <taxon>Alphaproteobacteria</taxon>
        <taxon>Rhodobacterales</taxon>
        <taxon>Paracoccaceae</taxon>
        <taxon>Pseudorhodobacter</taxon>
    </lineage>
</organism>
<dbReference type="EMBL" id="FOCO01000065">
    <property type="protein sequence ID" value="SEO22634.1"/>
    <property type="molecule type" value="Genomic_DNA"/>
</dbReference>
<reference evidence="2 3" key="1">
    <citation type="submission" date="2016-10" db="EMBL/GenBank/DDBJ databases">
        <authorList>
            <person name="de Groot N.N."/>
        </authorList>
    </citation>
    <scope>NUCLEOTIDE SEQUENCE [LARGE SCALE GENOMIC DNA]</scope>
    <source>
        <strain evidence="2 3">CGMCC 1.10836</strain>
    </source>
</reference>
<feature type="chain" id="PRO_5010165758" description="TRAP transporter solute receptor, TAXI family" evidence="1">
    <location>
        <begin position="23"/>
        <end position="325"/>
    </location>
</feature>
<evidence type="ECO:0008006" key="4">
    <source>
        <dbReference type="Google" id="ProtNLM"/>
    </source>
</evidence>
<evidence type="ECO:0000256" key="1">
    <source>
        <dbReference type="SAM" id="SignalP"/>
    </source>
</evidence>
<accession>A0A1H8MZ95</accession>
<dbReference type="Pfam" id="PF16868">
    <property type="entry name" value="NMT1_3"/>
    <property type="match status" value="1"/>
</dbReference>
<dbReference type="PANTHER" id="PTHR42941">
    <property type="entry name" value="SLL1037 PROTEIN"/>
    <property type="match status" value="1"/>
</dbReference>
<protein>
    <recommendedName>
        <fullName evidence="4">TRAP transporter solute receptor, TAXI family</fullName>
    </recommendedName>
</protein>
<sequence length="325" mass="34052">MKFNLLAATAAAVALTFSSASAQEMDKTGWPATMTIGTASQGGTYFIYGNGFASYIAEALGISATGEVTGGPVQNVTLVETGDHIMGLVTMGPAYDAWNGKSELAPGLEHRAIRALFPMYQTPFQVVALKSSGITSVSDLAGKRVSVGPAGGTPGTYWPQFISALGVDATISNAGAADAVGQLADGLIDAFAFAAGVPISAFAQIAAEQDVVMFGFNDAELPKILEAFPAMAPLTIASGTYAGHDYDQNTVALWNFAIANESMPETLAYEITKLAMENPDRMSQIHAAASETLLANWDKNSFMPFHPGAVRYFTEKGITIPDNLK</sequence>
<feature type="signal peptide" evidence="1">
    <location>
        <begin position="1"/>
        <end position="22"/>
    </location>
</feature>
<dbReference type="SUPFAM" id="SSF53850">
    <property type="entry name" value="Periplasmic binding protein-like II"/>
    <property type="match status" value="1"/>
</dbReference>
<evidence type="ECO:0000313" key="2">
    <source>
        <dbReference type="EMBL" id="SEO22634.1"/>
    </source>
</evidence>
<keyword evidence="3" id="KW-1185">Reference proteome</keyword>
<name>A0A1H8MZ95_9RHOB</name>
<dbReference type="NCBIfam" id="TIGR02122">
    <property type="entry name" value="TRAP_TAXI"/>
    <property type="match status" value="1"/>
</dbReference>
<dbReference type="STRING" id="1077947.SAMN05216227_10654"/>
<dbReference type="InterPro" id="IPR011852">
    <property type="entry name" value="TRAP_TAXI"/>
</dbReference>
<dbReference type="RefSeq" id="WP_050519205.1">
    <property type="nucleotide sequence ID" value="NZ_FOCO01000065.1"/>
</dbReference>
<keyword evidence="1" id="KW-0732">Signal</keyword>
<dbReference type="AlphaFoldDB" id="A0A1H8MZ95"/>
<dbReference type="PANTHER" id="PTHR42941:SF1">
    <property type="entry name" value="SLL1037 PROTEIN"/>
    <property type="match status" value="1"/>
</dbReference>
<dbReference type="OrthoDB" id="9776669at2"/>
<gene>
    <name evidence="2" type="ORF">SAMN05216227_10654</name>
</gene>
<dbReference type="Gene3D" id="3.40.190.10">
    <property type="entry name" value="Periplasmic binding protein-like II"/>
    <property type="match status" value="2"/>
</dbReference>